<feature type="region of interest" description="Disordered" evidence="1">
    <location>
        <begin position="82"/>
        <end position="140"/>
    </location>
</feature>
<evidence type="ECO:0000313" key="3">
    <source>
        <dbReference type="EMBL" id="KGN33571.1"/>
    </source>
</evidence>
<dbReference type="EMBL" id="AVPI01000012">
    <property type="protein sequence ID" value="KGN33571.1"/>
    <property type="molecule type" value="Genomic_DNA"/>
</dbReference>
<keyword evidence="2" id="KW-0472">Membrane</keyword>
<feature type="transmembrane region" description="Helical" evidence="2">
    <location>
        <begin position="19"/>
        <end position="41"/>
    </location>
</feature>
<dbReference type="InterPro" id="IPR021741">
    <property type="entry name" value="DUF3311"/>
</dbReference>
<sequence length="140" mass="15673">MDEHEVVDHDTVPPANKGLLAAAGVLLLIPIVALMWVSSYSKVEPKLWGFPFFIWYQFLWVFLCSAMTWTAYQLVLRARPHRPMGDAQRRPGRHHGRHERGATIGDAGDTDLHDGQPLDDRAADTDRGTDGPTDTEGGRR</sequence>
<dbReference type="Proteomes" id="UP000029990">
    <property type="component" value="Unassembled WGS sequence"/>
</dbReference>
<feature type="transmembrane region" description="Helical" evidence="2">
    <location>
        <begin position="53"/>
        <end position="75"/>
    </location>
</feature>
<keyword evidence="4" id="KW-1185">Reference proteome</keyword>
<accession>A0ABR4XGD0</accession>
<reference evidence="3 4" key="1">
    <citation type="submission" date="2013-08" db="EMBL/GenBank/DDBJ databases">
        <title>The genome sequence of Knoellia flava.</title>
        <authorList>
            <person name="Zhu W."/>
            <person name="Wang G."/>
        </authorList>
    </citation>
    <scope>NUCLEOTIDE SEQUENCE [LARGE SCALE GENOMIC DNA]</scope>
    <source>
        <strain evidence="3 4">TL1</strain>
    </source>
</reference>
<evidence type="ECO:0000256" key="2">
    <source>
        <dbReference type="SAM" id="Phobius"/>
    </source>
</evidence>
<organism evidence="3 4">
    <name type="scientific">Knoellia flava TL1</name>
    <dbReference type="NCBI Taxonomy" id="1385518"/>
    <lineage>
        <taxon>Bacteria</taxon>
        <taxon>Bacillati</taxon>
        <taxon>Actinomycetota</taxon>
        <taxon>Actinomycetes</taxon>
        <taxon>Micrococcales</taxon>
        <taxon>Intrasporangiaceae</taxon>
        <taxon>Knoellia</taxon>
    </lineage>
</organism>
<evidence type="ECO:0000256" key="1">
    <source>
        <dbReference type="SAM" id="MobiDB-lite"/>
    </source>
</evidence>
<keyword evidence="2" id="KW-1133">Transmembrane helix</keyword>
<gene>
    <name evidence="3" type="ORF">N798_06295</name>
</gene>
<keyword evidence="2" id="KW-0812">Transmembrane</keyword>
<feature type="compositionally biased region" description="Low complexity" evidence="1">
    <location>
        <begin position="130"/>
        <end position="140"/>
    </location>
</feature>
<evidence type="ECO:0000313" key="4">
    <source>
        <dbReference type="Proteomes" id="UP000029990"/>
    </source>
</evidence>
<feature type="compositionally biased region" description="Basic and acidic residues" evidence="1">
    <location>
        <begin position="110"/>
        <end position="129"/>
    </location>
</feature>
<name>A0ABR4XGD0_9MICO</name>
<protein>
    <submittedName>
        <fullName evidence="3">Membrane protein</fullName>
    </submittedName>
</protein>
<dbReference type="Pfam" id="PF11755">
    <property type="entry name" value="DUF3311"/>
    <property type="match status" value="1"/>
</dbReference>
<comment type="caution">
    <text evidence="3">The sequence shown here is derived from an EMBL/GenBank/DDBJ whole genome shotgun (WGS) entry which is preliminary data.</text>
</comment>
<dbReference type="RefSeq" id="WP_052116972.1">
    <property type="nucleotide sequence ID" value="NZ_AVPI01000012.1"/>
</dbReference>
<proteinExistence type="predicted"/>